<evidence type="ECO:0008006" key="3">
    <source>
        <dbReference type="Google" id="ProtNLM"/>
    </source>
</evidence>
<comment type="caution">
    <text evidence="1">The sequence shown here is derived from an EMBL/GenBank/DDBJ whole genome shotgun (WGS) entry which is preliminary data.</text>
</comment>
<gene>
    <name evidence="1" type="ORF">R3P38DRAFT_1844795</name>
</gene>
<dbReference type="AlphaFoldDB" id="A0AAW0A3W2"/>
<proteinExistence type="predicted"/>
<accession>A0AAW0A3W2</accession>
<name>A0AAW0A3W2_9AGAR</name>
<dbReference type="InterPro" id="IPR032675">
    <property type="entry name" value="LRR_dom_sf"/>
</dbReference>
<organism evidence="1 2">
    <name type="scientific">Favolaschia claudopus</name>
    <dbReference type="NCBI Taxonomy" id="2862362"/>
    <lineage>
        <taxon>Eukaryota</taxon>
        <taxon>Fungi</taxon>
        <taxon>Dikarya</taxon>
        <taxon>Basidiomycota</taxon>
        <taxon>Agaricomycotina</taxon>
        <taxon>Agaricomycetes</taxon>
        <taxon>Agaricomycetidae</taxon>
        <taxon>Agaricales</taxon>
        <taxon>Marasmiineae</taxon>
        <taxon>Mycenaceae</taxon>
        <taxon>Favolaschia</taxon>
    </lineage>
</organism>
<evidence type="ECO:0000313" key="1">
    <source>
        <dbReference type="EMBL" id="KAK7000330.1"/>
    </source>
</evidence>
<dbReference type="Proteomes" id="UP001362999">
    <property type="component" value="Unassembled WGS sequence"/>
</dbReference>
<protein>
    <recommendedName>
        <fullName evidence="3">F-box domain-containing protein</fullName>
    </recommendedName>
</protein>
<evidence type="ECO:0000313" key="2">
    <source>
        <dbReference type="Proteomes" id="UP001362999"/>
    </source>
</evidence>
<keyword evidence="2" id="KW-1185">Reference proteome</keyword>
<dbReference type="Gene3D" id="3.80.10.10">
    <property type="entry name" value="Ribonuclease Inhibitor"/>
    <property type="match status" value="1"/>
</dbReference>
<reference evidence="1 2" key="1">
    <citation type="journal article" date="2024" name="J Genomics">
        <title>Draft genome sequencing and assembly of Favolaschia claudopus CIRM-BRFM 2984 isolated from oak limbs.</title>
        <authorList>
            <person name="Navarro D."/>
            <person name="Drula E."/>
            <person name="Chaduli D."/>
            <person name="Cazenave R."/>
            <person name="Ahrendt S."/>
            <person name="Wang J."/>
            <person name="Lipzen A."/>
            <person name="Daum C."/>
            <person name="Barry K."/>
            <person name="Grigoriev I.V."/>
            <person name="Favel A."/>
            <person name="Rosso M.N."/>
            <person name="Martin F."/>
        </authorList>
    </citation>
    <scope>NUCLEOTIDE SEQUENCE [LARGE SCALE GENOMIC DNA]</scope>
    <source>
        <strain evidence="1 2">CIRM-BRFM 2984</strain>
    </source>
</reference>
<sequence>MVNIPSVAELRERIDDLSSAIEGQKHILRALVTQQSDARRQLNFLLDPIARIPFELQSDIFLQSLPEHPDRFAYGGDVPQPALDSPPINLMGVSRLWRDIALAIPKLWAEVVMESLPRGSKYSDLCRIWLDRAKGLPLSITLGGSLKLEKSVLDLVGQYRHQLENLSLILPLDDLLDVPYPIMQFNVDKVSPLSSLKTPLTLEATCTEEMTNVTVMDRWLDILRAAPELQSCVLDQVWFEDGNDLLEPLTLASLHELRLGQPYSWVMVGNSASSCAMLRYLTLPALKSLALSIVDIENEDLFAFLSRSSPPLESLALAVPEEWDDTVVTSLLALIPTLSNLKLCVTPNDIARYTPFLDILGTARDTLPNLRNIEFWTDCPLTIDYNKVLRMLDFRFNSCRTPLESFTLVFAWQMRDFSSDLPNEQVRAGMRQLVKNGLGLRLGPLSGDSI</sequence>
<dbReference type="EMBL" id="JAWWNJ010000089">
    <property type="protein sequence ID" value="KAK7000330.1"/>
    <property type="molecule type" value="Genomic_DNA"/>
</dbReference>